<name>A0A9W7XEU4_9POAL</name>
<evidence type="ECO:0000313" key="1">
    <source>
        <dbReference type="EMBL" id="KAJ1256994.1"/>
    </source>
</evidence>
<organism evidence="1 2">
    <name type="scientific">Paspalum vaginatum</name>
    <name type="common">seashore paspalum</name>
    <dbReference type="NCBI Taxonomy" id="158149"/>
    <lineage>
        <taxon>Eukaryota</taxon>
        <taxon>Viridiplantae</taxon>
        <taxon>Streptophyta</taxon>
        <taxon>Embryophyta</taxon>
        <taxon>Tracheophyta</taxon>
        <taxon>Spermatophyta</taxon>
        <taxon>Magnoliopsida</taxon>
        <taxon>Liliopsida</taxon>
        <taxon>Poales</taxon>
        <taxon>Poaceae</taxon>
        <taxon>PACMAD clade</taxon>
        <taxon>Panicoideae</taxon>
        <taxon>Andropogonodae</taxon>
        <taxon>Paspaleae</taxon>
        <taxon>Paspalinae</taxon>
        <taxon>Paspalum</taxon>
    </lineage>
</organism>
<sequence>MAITVRDVLYFYRNARAAYERFIGINVKQGKARNAVALLIWLDQGDQQVMSYLPGMTPTALGHLAEEATAILDCLREQNYVLPPTPLISALFQDGLCPEYFTFNQDLIVRGVTDILAGVGTLVFDDRLYVLMRRYQTGLVGHMPELEAPYNCDPVTVPEDCRSMFVTFSRGQPVERDDIFNYFRENWGDCIVRVLIEKTTRGKHPVYGRIIFKNEAFINLVLNGEDRISLDINGREIWLRKYNPRPHVVV</sequence>
<dbReference type="PANTHER" id="PTHR33527:SF25">
    <property type="entry name" value="RRM DOMAIN-CONTAINING PROTEIN"/>
    <property type="match status" value="1"/>
</dbReference>
<dbReference type="PANTHER" id="PTHR33527">
    <property type="entry name" value="OS07G0274300 PROTEIN"/>
    <property type="match status" value="1"/>
</dbReference>
<dbReference type="Proteomes" id="UP001164776">
    <property type="component" value="Unassembled WGS sequence"/>
</dbReference>
<dbReference type="EMBL" id="MU629447">
    <property type="protein sequence ID" value="KAJ1256994.1"/>
    <property type="molecule type" value="Genomic_DNA"/>
</dbReference>
<evidence type="ECO:0008006" key="3">
    <source>
        <dbReference type="Google" id="ProtNLM"/>
    </source>
</evidence>
<accession>A0A9W7XEU4</accession>
<reference evidence="1 2" key="1">
    <citation type="submission" date="2022-10" db="EMBL/GenBank/DDBJ databases">
        <title>WGS assembly of Paspalum vaginatum 540-79.</title>
        <authorList>
            <person name="Sun G."/>
            <person name="Wase N."/>
            <person name="Shu S."/>
            <person name="Jenkins J."/>
            <person name="Zhou B."/>
            <person name="Torres-Rodriguez J."/>
            <person name="Chen C."/>
            <person name="Sandor L."/>
            <person name="Plott C."/>
            <person name="Yoshinga Y."/>
            <person name="Daum C."/>
            <person name="Qi P."/>
            <person name="Barry K."/>
            <person name="Lipzen A."/>
            <person name="Berry L."/>
            <person name="Pedersen C."/>
            <person name="Gottilla T."/>
            <person name="Foltz A."/>
            <person name="Yu H."/>
            <person name="O'Malley R."/>
            <person name="Zhang C."/>
            <person name="Devos K."/>
            <person name="Sigmon B."/>
            <person name="Yu B."/>
            <person name="Obata T."/>
            <person name="Schmutz J."/>
            <person name="Schnable J."/>
        </authorList>
    </citation>
    <scope>NUCLEOTIDE SEQUENCE [LARGE SCALE GENOMIC DNA]</scope>
    <source>
        <strain evidence="2">cv. 540-79</strain>
    </source>
</reference>
<keyword evidence="2" id="KW-1185">Reference proteome</keyword>
<dbReference type="AlphaFoldDB" id="A0A9W7XEU4"/>
<proteinExistence type="predicted"/>
<protein>
    <recommendedName>
        <fullName evidence="3">RRM domain-containing protein</fullName>
    </recommendedName>
</protein>
<dbReference type="OrthoDB" id="583642at2759"/>
<gene>
    <name evidence="1" type="ORF">BS78_K236700</name>
</gene>
<evidence type="ECO:0000313" key="2">
    <source>
        <dbReference type="Proteomes" id="UP001164776"/>
    </source>
</evidence>
<comment type="caution">
    <text evidence="1">The sequence shown here is derived from an EMBL/GenBank/DDBJ whole genome shotgun (WGS) entry which is preliminary data.</text>
</comment>